<evidence type="ECO:0000313" key="2">
    <source>
        <dbReference type="Proteomes" id="UP000663865"/>
    </source>
</evidence>
<accession>A0A818XRE4</accession>
<comment type="caution">
    <text evidence="1">The sequence shown here is derived from an EMBL/GenBank/DDBJ whole genome shotgun (WGS) entry which is preliminary data.</text>
</comment>
<dbReference type="Proteomes" id="UP000663865">
    <property type="component" value="Unassembled WGS sequence"/>
</dbReference>
<name>A0A818XRE4_9BILA</name>
<proteinExistence type="predicted"/>
<organism evidence="1 2">
    <name type="scientific">Rotaria socialis</name>
    <dbReference type="NCBI Taxonomy" id="392032"/>
    <lineage>
        <taxon>Eukaryota</taxon>
        <taxon>Metazoa</taxon>
        <taxon>Spiralia</taxon>
        <taxon>Gnathifera</taxon>
        <taxon>Rotifera</taxon>
        <taxon>Eurotatoria</taxon>
        <taxon>Bdelloidea</taxon>
        <taxon>Philodinida</taxon>
        <taxon>Philodinidae</taxon>
        <taxon>Rotaria</taxon>
    </lineage>
</organism>
<gene>
    <name evidence="1" type="ORF">KIK155_LOCUS29246</name>
</gene>
<dbReference type="AlphaFoldDB" id="A0A818XRE4"/>
<evidence type="ECO:0000313" key="1">
    <source>
        <dbReference type="EMBL" id="CAF3742787.1"/>
    </source>
</evidence>
<protein>
    <submittedName>
        <fullName evidence="1">Uncharacterized protein</fullName>
    </submittedName>
</protein>
<feature type="non-terminal residue" evidence="1">
    <location>
        <position position="42"/>
    </location>
</feature>
<sequence>MVVYGPAQAAAKLRVGMQVKIRRGGGGTRLVIIKAIDQYSGN</sequence>
<dbReference type="EMBL" id="CAJNYV010005432">
    <property type="protein sequence ID" value="CAF3742787.1"/>
    <property type="molecule type" value="Genomic_DNA"/>
</dbReference>
<reference evidence="1" key="1">
    <citation type="submission" date="2021-02" db="EMBL/GenBank/DDBJ databases">
        <authorList>
            <person name="Nowell W R."/>
        </authorList>
    </citation>
    <scope>NUCLEOTIDE SEQUENCE</scope>
</reference>